<gene>
    <name evidence="3" type="ordered locus">Metfor_0625</name>
</gene>
<dbReference type="CDD" id="cd01142">
    <property type="entry name" value="TroA_e"/>
    <property type="match status" value="1"/>
</dbReference>
<dbReference type="Pfam" id="PF01497">
    <property type="entry name" value="Peripla_BP_2"/>
    <property type="match status" value="1"/>
</dbReference>
<dbReference type="PANTHER" id="PTHR30535:SF34">
    <property type="entry name" value="MOLYBDATE-BINDING PROTEIN MOLA"/>
    <property type="match status" value="1"/>
</dbReference>
<dbReference type="STRING" id="593750.Metfor_0625"/>
<evidence type="ECO:0000259" key="2">
    <source>
        <dbReference type="PROSITE" id="PS50983"/>
    </source>
</evidence>
<dbReference type="HOGENOM" id="CLU_038034_13_2_2"/>
<name>L0HCF6_METFS</name>
<dbReference type="GeneID" id="14309298"/>
<evidence type="ECO:0000313" key="4">
    <source>
        <dbReference type="Proteomes" id="UP000010824"/>
    </source>
</evidence>
<dbReference type="InParanoid" id="L0HCF6"/>
<dbReference type="eggNOG" id="arCOG03302">
    <property type="taxonomic scope" value="Archaea"/>
</dbReference>
<dbReference type="RefSeq" id="WP_015284649.1">
    <property type="nucleotide sequence ID" value="NC_019943.1"/>
</dbReference>
<keyword evidence="1" id="KW-1133">Transmembrane helix</keyword>
<dbReference type="SUPFAM" id="SSF53807">
    <property type="entry name" value="Helical backbone' metal receptor"/>
    <property type="match status" value="1"/>
</dbReference>
<keyword evidence="4" id="KW-1185">Reference proteome</keyword>
<organism evidence="3 4">
    <name type="scientific">Methanoregula formicica (strain DSM 22288 / NBRC 105244 / SMSP)</name>
    <dbReference type="NCBI Taxonomy" id="593750"/>
    <lineage>
        <taxon>Archaea</taxon>
        <taxon>Methanobacteriati</taxon>
        <taxon>Methanobacteriota</taxon>
        <taxon>Stenosarchaea group</taxon>
        <taxon>Methanomicrobia</taxon>
        <taxon>Methanomicrobiales</taxon>
        <taxon>Methanoregulaceae</taxon>
        <taxon>Methanoregula</taxon>
    </lineage>
</organism>
<dbReference type="PROSITE" id="PS50983">
    <property type="entry name" value="FE_B12_PBP"/>
    <property type="match status" value="1"/>
</dbReference>
<feature type="domain" description="Fe/B12 periplasmic-binding" evidence="2">
    <location>
        <begin position="67"/>
        <end position="327"/>
    </location>
</feature>
<keyword evidence="1" id="KW-0472">Membrane</keyword>
<dbReference type="Proteomes" id="UP000010824">
    <property type="component" value="Chromosome"/>
</dbReference>
<accession>L0HCF6</accession>
<dbReference type="EMBL" id="CP003167">
    <property type="protein sequence ID" value="AGB01685.1"/>
    <property type="molecule type" value="Genomic_DNA"/>
</dbReference>
<dbReference type="Gene3D" id="3.40.50.1980">
    <property type="entry name" value="Nitrogenase molybdenum iron protein domain"/>
    <property type="match status" value="2"/>
</dbReference>
<keyword evidence="1" id="KW-0812">Transmembrane</keyword>
<reference evidence="3 4" key="2">
    <citation type="journal article" date="2014" name="Genome Announc.">
        <title>Complete Genome Sequence of Methanoregula formicica SMSPT, a Mesophilic Hydrogenotrophic Methanogen Isolated from a Methanogenic Upflow Anaerobic Sludge Blanket Reactor.</title>
        <authorList>
            <person name="Yamamoto K."/>
            <person name="Tamaki H."/>
            <person name="Cadillo-Quiroz H."/>
            <person name="Imachi H."/>
            <person name="Kyrpides N."/>
            <person name="Woyke T."/>
            <person name="Goodwin L."/>
            <person name="Zinder S.H."/>
            <person name="Kamagata Y."/>
            <person name="Liu W.T."/>
        </authorList>
    </citation>
    <scope>NUCLEOTIDE SEQUENCE [LARGE SCALE GENOMIC DNA]</scope>
    <source>
        <strain evidence="4">DSM 22288 / NBRC 105244 / SMSP</strain>
    </source>
</reference>
<dbReference type="Gene3D" id="1.20.58.2180">
    <property type="match status" value="1"/>
</dbReference>
<evidence type="ECO:0000256" key="1">
    <source>
        <dbReference type="SAM" id="Phobius"/>
    </source>
</evidence>
<reference evidence="4" key="1">
    <citation type="submission" date="2011-12" db="EMBL/GenBank/DDBJ databases">
        <title>Complete sequence of Methanoregula formicicum SMSP.</title>
        <authorList>
            <person name="Lucas S."/>
            <person name="Han J."/>
            <person name="Lapidus A."/>
            <person name="Cheng J.-F."/>
            <person name="Goodwin L."/>
            <person name="Pitluck S."/>
            <person name="Peters L."/>
            <person name="Ovchinnikova G."/>
            <person name="Teshima H."/>
            <person name="Detter J.C."/>
            <person name="Han C."/>
            <person name="Tapia R."/>
            <person name="Land M."/>
            <person name="Hauser L."/>
            <person name="Kyrpides N."/>
            <person name="Ivanova N."/>
            <person name="Pagani I."/>
            <person name="Imachi H."/>
            <person name="Tamaki H."/>
            <person name="Sekiguchi Y."/>
            <person name="Kamagata Y."/>
            <person name="Cadillo-Quiroz H."/>
            <person name="Zinder S."/>
            <person name="Liu W.-T."/>
            <person name="Woyke T."/>
        </authorList>
    </citation>
    <scope>NUCLEOTIDE SEQUENCE [LARGE SCALE GENOMIC DNA]</scope>
    <source>
        <strain evidence="4">DSM 22288 / NBRC 105244 / SMSP</strain>
    </source>
</reference>
<feature type="transmembrane region" description="Helical" evidence="1">
    <location>
        <begin position="12"/>
        <end position="35"/>
    </location>
</feature>
<evidence type="ECO:0000313" key="3">
    <source>
        <dbReference type="EMBL" id="AGB01685.1"/>
    </source>
</evidence>
<dbReference type="InterPro" id="IPR002491">
    <property type="entry name" value="ABC_transptr_periplasmic_BD"/>
</dbReference>
<protein>
    <submittedName>
        <fullName evidence="3">ABC-type Fe3+-hydroxamate transport system, periplasmic component</fullName>
    </submittedName>
</protein>
<dbReference type="KEGG" id="mfo:Metfor_0625"/>
<proteinExistence type="predicted"/>
<dbReference type="OrthoDB" id="24039at2157"/>
<dbReference type="PANTHER" id="PTHR30535">
    <property type="entry name" value="VITAMIN B12-BINDING PROTEIN"/>
    <property type="match status" value="1"/>
</dbReference>
<dbReference type="AlphaFoldDB" id="L0HCF6"/>
<sequence length="365" mass="39783" precursor="true">MTEPEKKQKNSRLIKILAGIIIIGAVLAVAAVIALPKAAAGPVAHQTRTITDMMGNTVVVPQEVNRIVVTCCGGATHEVMVMGAADRIVAQPAKCIMPELKVMKPGFSSVTDAGSFDDINVEQIIALHPDVVIASVTSEKGNTKLREAGIPVVTVMTGRGNMSQMRSEFAMMGQLLGSGNQASSLNNYWETKLALVKERIAAIPANEKKRVYYMLGKTTHTNGGSWWGQEYVTAAGGINVAEELGTNRDTSLEQLVKWNPEVIIISSNEGTFIPIADVKNNAQLGSISAVKNNQLYECPIGSFWWDRPSPEAPLGIIWLAKTLYPEKFSDIDLKAETQDFYRTYYGYTLSDAEYEKFLNPQPATK</sequence>
<dbReference type="InterPro" id="IPR050902">
    <property type="entry name" value="ABC_Transporter_SBP"/>
</dbReference>